<comment type="similarity">
    <text evidence="1 3">Belongs to the GrpE family.</text>
</comment>
<dbReference type="InterPro" id="IPR013805">
    <property type="entry name" value="GrpE_CC"/>
</dbReference>
<dbReference type="PRINTS" id="PR00773">
    <property type="entry name" value="GRPEPROTEIN"/>
</dbReference>
<dbReference type="GO" id="GO:0006457">
    <property type="term" value="P:protein folding"/>
    <property type="evidence" value="ECO:0007669"/>
    <property type="project" value="InterPro"/>
</dbReference>
<feature type="compositionally biased region" description="Low complexity" evidence="5">
    <location>
        <begin position="42"/>
        <end position="75"/>
    </location>
</feature>
<reference evidence="6" key="1">
    <citation type="submission" date="2021-02" db="EMBL/GenBank/DDBJ databases">
        <authorList>
            <person name="Nowell W R."/>
        </authorList>
    </citation>
    <scope>NUCLEOTIDE SEQUENCE</scope>
</reference>
<dbReference type="SUPFAM" id="SSF58014">
    <property type="entry name" value="Coiled-coil domain of nucleotide exchange factor GrpE"/>
    <property type="match status" value="1"/>
</dbReference>
<comment type="caution">
    <text evidence="6">The sequence shown here is derived from an EMBL/GenBank/DDBJ whole genome shotgun (WGS) entry which is preliminary data.</text>
</comment>
<dbReference type="InterPro" id="IPR000740">
    <property type="entry name" value="GrpE"/>
</dbReference>
<proteinExistence type="inferred from homology"/>
<dbReference type="GO" id="GO:0042803">
    <property type="term" value="F:protein homodimerization activity"/>
    <property type="evidence" value="ECO:0007669"/>
    <property type="project" value="InterPro"/>
</dbReference>
<dbReference type="EMBL" id="CAJNOL010000099">
    <property type="protein sequence ID" value="CAF0843922.1"/>
    <property type="molecule type" value="Genomic_DNA"/>
</dbReference>
<protein>
    <recommendedName>
        <fullName evidence="8">GrpE protein homolog</fullName>
    </recommendedName>
</protein>
<dbReference type="GO" id="GO:0051082">
    <property type="term" value="F:unfolded protein binding"/>
    <property type="evidence" value="ECO:0007669"/>
    <property type="project" value="TreeGrafter"/>
</dbReference>
<dbReference type="CDD" id="cd00446">
    <property type="entry name" value="GrpE"/>
    <property type="match status" value="1"/>
</dbReference>
<gene>
    <name evidence="6" type="ORF">JXQ802_LOCUS6331</name>
</gene>
<sequence length="284" mass="32444">MSLLSNYLFVRQVLSRTSVFSRSTFMNASRLSSVFRYSSTNTSSQEQKQNETTTTTTTASPSSSNQTAATQSQSEQKSDVDVKQLLEQNTKLNEEINEFKDRYKRALAETENTRVRFNKLVNDAKTFGIQGFCKDLLEVADILNLALVNTPKQVSTDITTLTKDFHNLHQGLVMTEERMQKIFSKNGLVQIKPNEGDKFDPNFHDALFQAKIPEKSSGTIIQVMKTGYRLHDRVIRAAQYVEKNTNLDYIVRRLVTSSTTDFPFAKPVIIIFICLNLYGSMFWW</sequence>
<dbReference type="InterPro" id="IPR009012">
    <property type="entry name" value="GrpE_head"/>
</dbReference>
<evidence type="ECO:0000313" key="7">
    <source>
        <dbReference type="Proteomes" id="UP000663870"/>
    </source>
</evidence>
<dbReference type="HAMAP" id="MF_01151">
    <property type="entry name" value="GrpE"/>
    <property type="match status" value="1"/>
</dbReference>
<dbReference type="SUPFAM" id="SSF51064">
    <property type="entry name" value="Head domain of nucleotide exchange factor GrpE"/>
    <property type="match status" value="1"/>
</dbReference>
<dbReference type="Gene3D" id="3.90.20.20">
    <property type="match status" value="1"/>
</dbReference>
<keyword evidence="2" id="KW-0143">Chaperone</keyword>
<dbReference type="PANTHER" id="PTHR21237">
    <property type="entry name" value="GRPE PROTEIN"/>
    <property type="match status" value="1"/>
</dbReference>
<feature type="region of interest" description="Disordered" evidence="5">
    <location>
        <begin position="38"/>
        <end position="81"/>
    </location>
</feature>
<dbReference type="Pfam" id="PF01025">
    <property type="entry name" value="GrpE"/>
    <property type="match status" value="1"/>
</dbReference>
<feature type="coiled-coil region" evidence="4">
    <location>
        <begin position="82"/>
        <end position="113"/>
    </location>
</feature>
<dbReference type="Gene3D" id="2.30.22.10">
    <property type="entry name" value="Head domain of nucleotide exchange factor GrpE"/>
    <property type="match status" value="1"/>
</dbReference>
<organism evidence="6 7">
    <name type="scientific">Rotaria sordida</name>
    <dbReference type="NCBI Taxonomy" id="392033"/>
    <lineage>
        <taxon>Eukaryota</taxon>
        <taxon>Metazoa</taxon>
        <taxon>Spiralia</taxon>
        <taxon>Gnathifera</taxon>
        <taxon>Rotifera</taxon>
        <taxon>Eurotatoria</taxon>
        <taxon>Bdelloidea</taxon>
        <taxon>Philodinida</taxon>
        <taxon>Philodinidae</taxon>
        <taxon>Rotaria</taxon>
    </lineage>
</organism>
<name>A0A813VMS8_9BILA</name>
<evidence type="ECO:0000313" key="6">
    <source>
        <dbReference type="EMBL" id="CAF0843922.1"/>
    </source>
</evidence>
<keyword evidence="7" id="KW-1185">Reference proteome</keyword>
<dbReference type="PANTHER" id="PTHR21237:SF23">
    <property type="entry name" value="GRPE PROTEIN HOMOLOG, MITOCHONDRIAL"/>
    <property type="match status" value="1"/>
</dbReference>
<dbReference type="GO" id="GO:0051087">
    <property type="term" value="F:protein-folding chaperone binding"/>
    <property type="evidence" value="ECO:0007669"/>
    <property type="project" value="InterPro"/>
</dbReference>
<keyword evidence="4" id="KW-0175">Coiled coil</keyword>
<evidence type="ECO:0000256" key="4">
    <source>
        <dbReference type="SAM" id="Coils"/>
    </source>
</evidence>
<evidence type="ECO:0000256" key="2">
    <source>
        <dbReference type="ARBA" id="ARBA00023186"/>
    </source>
</evidence>
<evidence type="ECO:0008006" key="8">
    <source>
        <dbReference type="Google" id="ProtNLM"/>
    </source>
</evidence>
<dbReference type="AlphaFoldDB" id="A0A813VMS8"/>
<dbReference type="GO" id="GO:0001405">
    <property type="term" value="C:PAM complex, Tim23 associated import motor"/>
    <property type="evidence" value="ECO:0007669"/>
    <property type="project" value="TreeGrafter"/>
</dbReference>
<evidence type="ECO:0000256" key="3">
    <source>
        <dbReference type="RuleBase" id="RU004478"/>
    </source>
</evidence>
<dbReference type="GO" id="GO:0030150">
    <property type="term" value="P:protein import into mitochondrial matrix"/>
    <property type="evidence" value="ECO:0007669"/>
    <property type="project" value="TreeGrafter"/>
</dbReference>
<dbReference type="Proteomes" id="UP000663870">
    <property type="component" value="Unassembled WGS sequence"/>
</dbReference>
<accession>A0A813VMS8</accession>
<evidence type="ECO:0000256" key="5">
    <source>
        <dbReference type="SAM" id="MobiDB-lite"/>
    </source>
</evidence>
<evidence type="ECO:0000256" key="1">
    <source>
        <dbReference type="ARBA" id="ARBA00009054"/>
    </source>
</evidence>
<dbReference type="GO" id="GO:0000774">
    <property type="term" value="F:adenyl-nucleotide exchange factor activity"/>
    <property type="evidence" value="ECO:0007669"/>
    <property type="project" value="InterPro"/>
</dbReference>